<dbReference type="GO" id="GO:0004848">
    <property type="term" value="F:ureidoglycolate hydrolase activity"/>
    <property type="evidence" value="ECO:0007669"/>
    <property type="project" value="InterPro"/>
</dbReference>
<dbReference type="CDD" id="cd20298">
    <property type="entry name" value="cupin_UAH"/>
    <property type="match status" value="1"/>
</dbReference>
<gene>
    <name evidence="5" type="ORF">METZ01_LOCUS268624</name>
</gene>
<protein>
    <recommendedName>
        <fullName evidence="6">Ureidoglycolate hydrolase</fullName>
    </recommendedName>
</protein>
<evidence type="ECO:0000256" key="1">
    <source>
        <dbReference type="ARBA" id="ARBA00011738"/>
    </source>
</evidence>
<comment type="catalytic activity">
    <reaction evidence="4">
        <text>(S)-ureidoglycolate = urea + glyoxylate</text>
        <dbReference type="Rhea" id="RHEA:11304"/>
        <dbReference type="ChEBI" id="CHEBI:16199"/>
        <dbReference type="ChEBI" id="CHEBI:36655"/>
        <dbReference type="ChEBI" id="CHEBI:57296"/>
        <dbReference type="EC" id="4.3.2.3"/>
    </reaction>
</comment>
<proteinExistence type="predicted"/>
<sequence>MKIIIKPKKITRKNFKKFGDVICTKKIKPININDGYAKRFHNLGNINTLKKNGSTIMSIFSAKKRKFPMNIKMMEKHPLGSQAFIPMKETKFLVFVAPQGNKPNVNKIKSFIVPKQMGINYKPGTWHFPLISTENMNFLVIDRNGKGNNLIIHNFKKEKITIKYE</sequence>
<dbReference type="InterPro" id="IPR007247">
    <property type="entry name" value="Ureidogly_lyase"/>
</dbReference>
<dbReference type="PIRSF" id="PIRSF017306">
    <property type="entry name" value="Ureidogly_hydro"/>
    <property type="match status" value="1"/>
</dbReference>
<evidence type="ECO:0000313" key="5">
    <source>
        <dbReference type="EMBL" id="SVC15770.1"/>
    </source>
</evidence>
<dbReference type="InterPro" id="IPR011051">
    <property type="entry name" value="RmlC_Cupin_sf"/>
</dbReference>
<accession>A0A382JUI1</accession>
<dbReference type="GO" id="GO:0050385">
    <property type="term" value="F:ureidoglycolate lyase activity"/>
    <property type="evidence" value="ECO:0007669"/>
    <property type="project" value="UniProtKB-EC"/>
</dbReference>
<evidence type="ECO:0000256" key="3">
    <source>
        <dbReference type="ARBA" id="ARBA00023239"/>
    </source>
</evidence>
<dbReference type="InterPro" id="IPR047233">
    <property type="entry name" value="UAH_cupin"/>
</dbReference>
<evidence type="ECO:0000256" key="4">
    <source>
        <dbReference type="ARBA" id="ARBA00047684"/>
    </source>
</evidence>
<keyword evidence="2" id="KW-0659">Purine metabolism</keyword>
<comment type="subunit">
    <text evidence="1">Homodimer.</text>
</comment>
<reference evidence="5" key="1">
    <citation type="submission" date="2018-05" db="EMBL/GenBank/DDBJ databases">
        <authorList>
            <person name="Lanie J.A."/>
            <person name="Ng W.-L."/>
            <person name="Kazmierczak K.M."/>
            <person name="Andrzejewski T.M."/>
            <person name="Davidsen T.M."/>
            <person name="Wayne K.J."/>
            <person name="Tettelin H."/>
            <person name="Glass J.I."/>
            <person name="Rusch D."/>
            <person name="Podicherti R."/>
            <person name="Tsui H.-C.T."/>
            <person name="Winkler M.E."/>
        </authorList>
    </citation>
    <scope>NUCLEOTIDE SEQUENCE</scope>
</reference>
<dbReference type="PANTHER" id="PTHR21221">
    <property type="entry name" value="UREIDOGLYCOLATE HYDROLASE"/>
    <property type="match status" value="1"/>
</dbReference>
<dbReference type="PANTHER" id="PTHR21221:SF1">
    <property type="entry name" value="UREIDOGLYCOLATE LYASE"/>
    <property type="match status" value="1"/>
</dbReference>
<dbReference type="InterPro" id="IPR024060">
    <property type="entry name" value="Ureidoglycolate_lyase_dom_sf"/>
</dbReference>
<organism evidence="5">
    <name type="scientific">marine metagenome</name>
    <dbReference type="NCBI Taxonomy" id="408172"/>
    <lineage>
        <taxon>unclassified sequences</taxon>
        <taxon>metagenomes</taxon>
        <taxon>ecological metagenomes</taxon>
    </lineage>
</organism>
<evidence type="ECO:0000256" key="2">
    <source>
        <dbReference type="ARBA" id="ARBA00022631"/>
    </source>
</evidence>
<dbReference type="Gene3D" id="2.60.120.480">
    <property type="entry name" value="Ureidoglycolate hydrolase"/>
    <property type="match status" value="1"/>
</dbReference>
<dbReference type="SUPFAM" id="SSF51182">
    <property type="entry name" value="RmlC-like cupins"/>
    <property type="match status" value="1"/>
</dbReference>
<dbReference type="GO" id="GO:0000256">
    <property type="term" value="P:allantoin catabolic process"/>
    <property type="evidence" value="ECO:0007669"/>
    <property type="project" value="InterPro"/>
</dbReference>
<dbReference type="GO" id="GO:0006144">
    <property type="term" value="P:purine nucleobase metabolic process"/>
    <property type="evidence" value="ECO:0007669"/>
    <property type="project" value="UniProtKB-KW"/>
</dbReference>
<dbReference type="Pfam" id="PF04115">
    <property type="entry name" value="Ureidogly_lyase"/>
    <property type="match status" value="1"/>
</dbReference>
<dbReference type="EMBL" id="UINC01076519">
    <property type="protein sequence ID" value="SVC15770.1"/>
    <property type="molecule type" value="Genomic_DNA"/>
</dbReference>
<dbReference type="AlphaFoldDB" id="A0A382JUI1"/>
<name>A0A382JUI1_9ZZZZ</name>
<evidence type="ECO:0008006" key="6">
    <source>
        <dbReference type="Google" id="ProtNLM"/>
    </source>
</evidence>
<keyword evidence="3" id="KW-0456">Lyase</keyword>